<evidence type="ECO:0000313" key="2">
    <source>
        <dbReference type="Proteomes" id="UP001152795"/>
    </source>
</evidence>
<dbReference type="AlphaFoldDB" id="A0A6S7KA78"/>
<dbReference type="Proteomes" id="UP001152795">
    <property type="component" value="Unassembled WGS sequence"/>
</dbReference>
<organism evidence="1 2">
    <name type="scientific">Paramuricea clavata</name>
    <name type="common">Red gorgonian</name>
    <name type="synonym">Violescent sea-whip</name>
    <dbReference type="NCBI Taxonomy" id="317549"/>
    <lineage>
        <taxon>Eukaryota</taxon>
        <taxon>Metazoa</taxon>
        <taxon>Cnidaria</taxon>
        <taxon>Anthozoa</taxon>
        <taxon>Octocorallia</taxon>
        <taxon>Malacalcyonacea</taxon>
        <taxon>Plexauridae</taxon>
        <taxon>Paramuricea</taxon>
    </lineage>
</organism>
<keyword evidence="2" id="KW-1185">Reference proteome</keyword>
<name>A0A6S7KA78_PARCT</name>
<reference evidence="1" key="1">
    <citation type="submission" date="2020-04" db="EMBL/GenBank/DDBJ databases">
        <authorList>
            <person name="Alioto T."/>
            <person name="Alioto T."/>
            <person name="Gomez Garrido J."/>
        </authorList>
    </citation>
    <scope>NUCLEOTIDE SEQUENCE</scope>
    <source>
        <strain evidence="1">A484AB</strain>
    </source>
</reference>
<dbReference type="EMBL" id="CACRXK020024725">
    <property type="protein sequence ID" value="CAB4038900.1"/>
    <property type="molecule type" value="Genomic_DNA"/>
</dbReference>
<evidence type="ECO:0000313" key="1">
    <source>
        <dbReference type="EMBL" id="CAB4038900.1"/>
    </source>
</evidence>
<gene>
    <name evidence="1" type="ORF">PACLA_8A072633</name>
</gene>
<accession>A0A6S7KA78</accession>
<proteinExistence type="predicted"/>
<comment type="caution">
    <text evidence="1">The sequence shown here is derived from an EMBL/GenBank/DDBJ whole genome shotgun (WGS) entry which is preliminary data.</text>
</comment>
<sequence length="111" mass="12774">LIILDDNEQYLKRKLSSLVNTFECDEVTNVSNSSSVSKVKVCEHTDNCINRDIIAQLEGVKLDLKTLESRLFTSISQQESKFDDINSMHVKQKEMESTIKQKKMKKYISLS</sequence>
<feature type="non-terminal residue" evidence="1">
    <location>
        <position position="1"/>
    </location>
</feature>
<protein>
    <submittedName>
        <fullName evidence="1">Uncharacterized protein</fullName>
    </submittedName>
</protein>